<evidence type="ECO:0000256" key="7">
    <source>
        <dbReference type="ARBA" id="ARBA00032024"/>
    </source>
</evidence>
<dbReference type="Proteomes" id="UP000198942">
    <property type="component" value="Unassembled WGS sequence"/>
</dbReference>
<dbReference type="UniPathway" id="UPA00028">
    <property type="reaction ID" value="UER00004"/>
</dbReference>
<evidence type="ECO:0000259" key="11">
    <source>
        <dbReference type="Pfam" id="PF08546"/>
    </source>
</evidence>
<dbReference type="NCBIfam" id="TIGR00745">
    <property type="entry name" value="apbA_panE"/>
    <property type="match status" value="1"/>
</dbReference>
<comment type="function">
    <text evidence="9">Catalyzes the NADPH-dependent reduction of ketopantoate into pantoic acid.</text>
</comment>
<reference evidence="13" key="1">
    <citation type="submission" date="2016-10" db="EMBL/GenBank/DDBJ databases">
        <authorList>
            <person name="Varghese N."/>
            <person name="Submissions S."/>
        </authorList>
    </citation>
    <scope>NUCLEOTIDE SEQUENCE [LARGE SCALE GENOMIC DNA]</scope>
    <source>
        <strain evidence="13">Gh-48</strain>
    </source>
</reference>
<keyword evidence="6 9" id="KW-0560">Oxidoreductase</keyword>
<accession>A0A1H8BSE1</accession>
<keyword evidence="13" id="KW-1185">Reference proteome</keyword>
<dbReference type="InterPro" id="IPR013752">
    <property type="entry name" value="KPA_reductase"/>
</dbReference>
<dbReference type="InterPro" id="IPR003710">
    <property type="entry name" value="ApbA"/>
</dbReference>
<dbReference type="Pfam" id="PF08546">
    <property type="entry name" value="ApbA_C"/>
    <property type="match status" value="1"/>
</dbReference>
<dbReference type="InterPro" id="IPR013328">
    <property type="entry name" value="6PGD_dom2"/>
</dbReference>
<dbReference type="OrthoDB" id="9800163at2"/>
<comment type="similarity">
    <text evidence="2 9">Belongs to the ketopantoate reductase family.</text>
</comment>
<gene>
    <name evidence="12" type="ORF">SAMN05192574_1011026</name>
</gene>
<dbReference type="EC" id="1.1.1.169" evidence="3 9"/>
<dbReference type="RefSeq" id="WP_091208447.1">
    <property type="nucleotide sequence ID" value="NZ_FOCL01000001.1"/>
</dbReference>
<feature type="domain" description="Ketopantoate reductase N-terminal" evidence="10">
    <location>
        <begin position="5"/>
        <end position="141"/>
    </location>
</feature>
<dbReference type="Pfam" id="PF02558">
    <property type="entry name" value="ApbA"/>
    <property type="match status" value="1"/>
</dbReference>
<evidence type="ECO:0000313" key="12">
    <source>
        <dbReference type="EMBL" id="SEM85775.1"/>
    </source>
</evidence>
<protein>
    <recommendedName>
        <fullName evidence="4 9">2-dehydropantoate 2-reductase</fullName>
        <ecNumber evidence="3 9">1.1.1.169</ecNumber>
    </recommendedName>
    <alternativeName>
        <fullName evidence="7 9">Ketopantoate reductase</fullName>
    </alternativeName>
</protein>
<dbReference type="Gene3D" id="3.40.50.720">
    <property type="entry name" value="NAD(P)-binding Rossmann-like Domain"/>
    <property type="match status" value="1"/>
</dbReference>
<evidence type="ECO:0000256" key="5">
    <source>
        <dbReference type="ARBA" id="ARBA00022857"/>
    </source>
</evidence>
<dbReference type="AlphaFoldDB" id="A0A1H8BSE1"/>
<dbReference type="GO" id="GO:0005737">
    <property type="term" value="C:cytoplasm"/>
    <property type="evidence" value="ECO:0007669"/>
    <property type="project" value="TreeGrafter"/>
</dbReference>
<dbReference type="GO" id="GO:0008677">
    <property type="term" value="F:2-dehydropantoate 2-reductase activity"/>
    <property type="evidence" value="ECO:0007669"/>
    <property type="project" value="UniProtKB-EC"/>
</dbReference>
<name>A0A1H8BSE1_9SPHI</name>
<proteinExistence type="inferred from homology"/>
<dbReference type="SUPFAM" id="SSF51735">
    <property type="entry name" value="NAD(P)-binding Rossmann-fold domains"/>
    <property type="match status" value="1"/>
</dbReference>
<evidence type="ECO:0000256" key="2">
    <source>
        <dbReference type="ARBA" id="ARBA00007870"/>
    </source>
</evidence>
<dbReference type="STRING" id="551995.SAMN05192574_1011026"/>
<evidence type="ECO:0000256" key="9">
    <source>
        <dbReference type="RuleBase" id="RU362068"/>
    </source>
</evidence>
<dbReference type="GO" id="GO:0015940">
    <property type="term" value="P:pantothenate biosynthetic process"/>
    <property type="evidence" value="ECO:0007669"/>
    <property type="project" value="UniProtKB-UniPathway"/>
</dbReference>
<comment type="catalytic activity">
    <reaction evidence="8 9">
        <text>(R)-pantoate + NADP(+) = 2-dehydropantoate + NADPH + H(+)</text>
        <dbReference type="Rhea" id="RHEA:16233"/>
        <dbReference type="ChEBI" id="CHEBI:11561"/>
        <dbReference type="ChEBI" id="CHEBI:15378"/>
        <dbReference type="ChEBI" id="CHEBI:15980"/>
        <dbReference type="ChEBI" id="CHEBI:57783"/>
        <dbReference type="ChEBI" id="CHEBI:58349"/>
        <dbReference type="EC" id="1.1.1.169"/>
    </reaction>
</comment>
<dbReference type="EMBL" id="FOCL01000001">
    <property type="protein sequence ID" value="SEM85775.1"/>
    <property type="molecule type" value="Genomic_DNA"/>
</dbReference>
<organism evidence="12 13">
    <name type="scientific">Mucilaginibacter gossypiicola</name>
    <dbReference type="NCBI Taxonomy" id="551995"/>
    <lineage>
        <taxon>Bacteria</taxon>
        <taxon>Pseudomonadati</taxon>
        <taxon>Bacteroidota</taxon>
        <taxon>Sphingobacteriia</taxon>
        <taxon>Sphingobacteriales</taxon>
        <taxon>Sphingobacteriaceae</taxon>
        <taxon>Mucilaginibacter</taxon>
    </lineage>
</organism>
<dbReference type="InterPro" id="IPR051402">
    <property type="entry name" value="KPR-Related"/>
</dbReference>
<evidence type="ECO:0000256" key="3">
    <source>
        <dbReference type="ARBA" id="ARBA00013014"/>
    </source>
</evidence>
<evidence type="ECO:0000256" key="1">
    <source>
        <dbReference type="ARBA" id="ARBA00004994"/>
    </source>
</evidence>
<comment type="pathway">
    <text evidence="1 9">Cofactor biosynthesis; (R)-pantothenate biosynthesis; (R)-pantoate from 3-methyl-2-oxobutanoate: step 2/2.</text>
</comment>
<sequence>MERSIFIIGNGAIGKALAVFLKLQGQSVVLLRGSVDDGSSTNEKMEVVLADQSVLEADIEVATMSRYAALDGIVVLTNKSFGNEALASTLKPKIGNSPLVILQNGLGVERVFSDQDFPAVYRCVLFVTSQVNTDGRVSFKPVAECPIGGISGAVGSLQEIVDRLTTTHFSFRADENIQTVIWKKAINNSVFNSVCPLLNIDNGVFHRNKQALLLAREVIGECVQIAAEAGVLLQVDEVIANLLAISKASDGQLISTLQDINRKRQTEIDTLNFAIVSVAEQFGKAHLVERTKLLGEMVKLKSDLNR</sequence>
<dbReference type="SUPFAM" id="SSF48179">
    <property type="entry name" value="6-phosphogluconate dehydrogenase C-terminal domain-like"/>
    <property type="match status" value="1"/>
</dbReference>
<evidence type="ECO:0000259" key="10">
    <source>
        <dbReference type="Pfam" id="PF02558"/>
    </source>
</evidence>
<dbReference type="PANTHER" id="PTHR21708">
    <property type="entry name" value="PROBABLE 2-DEHYDROPANTOATE 2-REDUCTASE"/>
    <property type="match status" value="1"/>
</dbReference>
<feature type="domain" description="Ketopantoate reductase C-terminal" evidence="11">
    <location>
        <begin position="176"/>
        <end position="285"/>
    </location>
</feature>
<dbReference type="InterPro" id="IPR013332">
    <property type="entry name" value="KPR_N"/>
</dbReference>
<evidence type="ECO:0000313" key="13">
    <source>
        <dbReference type="Proteomes" id="UP000198942"/>
    </source>
</evidence>
<dbReference type="PANTHER" id="PTHR21708:SF26">
    <property type="entry name" value="2-DEHYDROPANTOATE 2-REDUCTASE"/>
    <property type="match status" value="1"/>
</dbReference>
<evidence type="ECO:0000256" key="8">
    <source>
        <dbReference type="ARBA" id="ARBA00048793"/>
    </source>
</evidence>
<evidence type="ECO:0000256" key="6">
    <source>
        <dbReference type="ARBA" id="ARBA00023002"/>
    </source>
</evidence>
<dbReference type="Gene3D" id="1.10.1040.10">
    <property type="entry name" value="N-(1-d-carboxylethyl)-l-norvaline Dehydrogenase, domain 2"/>
    <property type="match status" value="1"/>
</dbReference>
<dbReference type="InterPro" id="IPR036291">
    <property type="entry name" value="NAD(P)-bd_dom_sf"/>
</dbReference>
<dbReference type="InterPro" id="IPR008927">
    <property type="entry name" value="6-PGluconate_DH-like_C_sf"/>
</dbReference>
<keyword evidence="9" id="KW-0566">Pantothenate biosynthesis</keyword>
<evidence type="ECO:0000256" key="4">
    <source>
        <dbReference type="ARBA" id="ARBA00019465"/>
    </source>
</evidence>
<keyword evidence="5 9" id="KW-0521">NADP</keyword>